<comment type="catalytic activity">
    <reaction evidence="5">
        <text>L-threonyl-[protein] + ATP = O-phospho-L-threonyl-[protein] + ADP + H(+)</text>
        <dbReference type="Rhea" id="RHEA:46608"/>
        <dbReference type="Rhea" id="RHEA-COMP:11060"/>
        <dbReference type="Rhea" id="RHEA-COMP:11605"/>
        <dbReference type="ChEBI" id="CHEBI:15378"/>
        <dbReference type="ChEBI" id="CHEBI:30013"/>
        <dbReference type="ChEBI" id="CHEBI:30616"/>
        <dbReference type="ChEBI" id="CHEBI:61977"/>
        <dbReference type="ChEBI" id="CHEBI:456216"/>
        <dbReference type="EC" id="2.7.11.1"/>
    </reaction>
</comment>
<sequence length="414" mass="46615">MHCRLLFTSVLVVFALLCSFNFGVCWSVDWFSTCRTSRFSCGNIIDVDYPFSGNGRPDRCGHPQLKLSCEDNLTTVLEIMSVKYHVLELNQSTQTLKIARTDFLNGICSPEYGNTAFDSTLFEYAPDSYNLILFYDCWKKSSYFSDRYYFTCRSGSAFKDGYVLSEPKTEIGICNSSVTIAVPTENNYKVIGNWSMLEGAIREGFEVKYKVDSASCILCKRLGGACGYDWNSTKMACYCRNQPPGACLSTPVPLHHKTGYIAPEVFSRSYGGVSHKSDVYSYGMLVLEMAGGIKKFESATSNTSEISYPYQMHEDLEAGNNTRIWGIASDEEKEISEKMLLVSFWCIQMNPADRPSMTKVVEMMEGSLESIEIPPKPFLFSPGKEGSRTIHNEVSRHHEHGSQIRFNEVFDPTV</sequence>
<evidence type="ECO:0000256" key="4">
    <source>
        <dbReference type="ARBA" id="ARBA00023180"/>
    </source>
</evidence>
<evidence type="ECO:0000259" key="9">
    <source>
        <dbReference type="Pfam" id="PF13947"/>
    </source>
</evidence>
<evidence type="ECO:0000259" key="10">
    <source>
        <dbReference type="Pfam" id="PF14380"/>
    </source>
</evidence>
<dbReference type="InterPro" id="IPR025287">
    <property type="entry name" value="WAK_GUB"/>
</dbReference>
<evidence type="ECO:0000256" key="6">
    <source>
        <dbReference type="ARBA" id="ARBA00048679"/>
    </source>
</evidence>
<dbReference type="GO" id="GO:0030247">
    <property type="term" value="F:polysaccharide binding"/>
    <property type="evidence" value="ECO:0007669"/>
    <property type="project" value="InterPro"/>
</dbReference>
<evidence type="ECO:0000256" key="2">
    <source>
        <dbReference type="ARBA" id="ARBA00012513"/>
    </source>
</evidence>
<gene>
    <name evidence="11" type="ORF">TIFTF001_026502</name>
</gene>
<dbReference type="InterPro" id="IPR032872">
    <property type="entry name" value="WAK_assoc_C"/>
</dbReference>
<comment type="caution">
    <text evidence="11">The sequence shown here is derived from an EMBL/GenBank/DDBJ whole genome shotgun (WGS) entry which is preliminary data.</text>
</comment>
<feature type="domain" description="Wall-associated receptor kinase galacturonan-binding" evidence="9">
    <location>
        <begin position="34"/>
        <end position="100"/>
    </location>
</feature>
<dbReference type="Pfam" id="PF00069">
    <property type="entry name" value="Pkinase"/>
    <property type="match status" value="1"/>
</dbReference>
<evidence type="ECO:0000259" key="8">
    <source>
        <dbReference type="Pfam" id="PF00069"/>
    </source>
</evidence>
<accession>A0AA88ITI5</accession>
<evidence type="ECO:0000256" key="7">
    <source>
        <dbReference type="SAM" id="SignalP"/>
    </source>
</evidence>
<dbReference type="PANTHER" id="PTHR33138">
    <property type="entry name" value="OS01G0690200 PROTEIN"/>
    <property type="match status" value="1"/>
</dbReference>
<dbReference type="Proteomes" id="UP001187192">
    <property type="component" value="Unassembled WGS sequence"/>
</dbReference>
<organism evidence="11 12">
    <name type="scientific">Ficus carica</name>
    <name type="common">Common fig</name>
    <dbReference type="NCBI Taxonomy" id="3494"/>
    <lineage>
        <taxon>Eukaryota</taxon>
        <taxon>Viridiplantae</taxon>
        <taxon>Streptophyta</taxon>
        <taxon>Embryophyta</taxon>
        <taxon>Tracheophyta</taxon>
        <taxon>Spermatophyta</taxon>
        <taxon>Magnoliopsida</taxon>
        <taxon>eudicotyledons</taxon>
        <taxon>Gunneridae</taxon>
        <taxon>Pentapetalae</taxon>
        <taxon>rosids</taxon>
        <taxon>fabids</taxon>
        <taxon>Rosales</taxon>
        <taxon>Moraceae</taxon>
        <taxon>Ficeae</taxon>
        <taxon>Ficus</taxon>
    </lineage>
</organism>
<dbReference type="InterPro" id="IPR000719">
    <property type="entry name" value="Prot_kinase_dom"/>
</dbReference>
<dbReference type="GO" id="GO:0005524">
    <property type="term" value="F:ATP binding"/>
    <property type="evidence" value="ECO:0007669"/>
    <property type="project" value="InterPro"/>
</dbReference>
<proteinExistence type="predicted"/>
<dbReference type="GO" id="GO:0016020">
    <property type="term" value="C:membrane"/>
    <property type="evidence" value="ECO:0007669"/>
    <property type="project" value="UniProtKB-SubCell"/>
</dbReference>
<dbReference type="Pfam" id="PF14380">
    <property type="entry name" value="WAK_assoc"/>
    <property type="match status" value="1"/>
</dbReference>
<feature type="domain" description="Wall-associated receptor kinase C-terminal" evidence="10">
    <location>
        <begin position="168"/>
        <end position="241"/>
    </location>
</feature>
<keyword evidence="3 7" id="KW-0732">Signal</keyword>
<dbReference type="GO" id="GO:0004674">
    <property type="term" value="F:protein serine/threonine kinase activity"/>
    <property type="evidence" value="ECO:0007669"/>
    <property type="project" value="UniProtKB-EC"/>
</dbReference>
<reference evidence="11" key="1">
    <citation type="submission" date="2023-07" db="EMBL/GenBank/DDBJ databases">
        <title>draft genome sequence of fig (Ficus carica).</title>
        <authorList>
            <person name="Takahashi T."/>
            <person name="Nishimura K."/>
        </authorList>
    </citation>
    <scope>NUCLEOTIDE SEQUENCE</scope>
</reference>
<feature type="chain" id="PRO_5041634365" description="non-specific serine/threonine protein kinase" evidence="7">
    <location>
        <begin position="28"/>
        <end position="414"/>
    </location>
</feature>
<dbReference type="AlphaFoldDB" id="A0AA88ITI5"/>
<feature type="domain" description="Protein kinase" evidence="8">
    <location>
        <begin position="258"/>
        <end position="362"/>
    </location>
</feature>
<evidence type="ECO:0000256" key="1">
    <source>
        <dbReference type="ARBA" id="ARBA00004167"/>
    </source>
</evidence>
<evidence type="ECO:0000313" key="11">
    <source>
        <dbReference type="EMBL" id="GMN57393.1"/>
    </source>
</evidence>
<keyword evidence="12" id="KW-1185">Reference proteome</keyword>
<dbReference type="EMBL" id="BTGU01000070">
    <property type="protein sequence ID" value="GMN57393.1"/>
    <property type="molecule type" value="Genomic_DNA"/>
</dbReference>
<keyword evidence="4" id="KW-0325">Glycoprotein</keyword>
<evidence type="ECO:0000313" key="12">
    <source>
        <dbReference type="Proteomes" id="UP001187192"/>
    </source>
</evidence>
<feature type="signal peptide" evidence="7">
    <location>
        <begin position="1"/>
        <end position="27"/>
    </location>
</feature>
<protein>
    <recommendedName>
        <fullName evidence="2">non-specific serine/threonine protein kinase</fullName>
        <ecNumber evidence="2">2.7.11.1</ecNumber>
    </recommendedName>
</protein>
<dbReference type="SUPFAM" id="SSF56112">
    <property type="entry name" value="Protein kinase-like (PK-like)"/>
    <property type="match status" value="1"/>
</dbReference>
<dbReference type="Gene3D" id="1.10.510.10">
    <property type="entry name" value="Transferase(Phosphotransferase) domain 1"/>
    <property type="match status" value="1"/>
</dbReference>
<dbReference type="Pfam" id="PF13947">
    <property type="entry name" value="GUB_WAK_bind"/>
    <property type="match status" value="1"/>
</dbReference>
<evidence type="ECO:0000256" key="3">
    <source>
        <dbReference type="ARBA" id="ARBA00022729"/>
    </source>
</evidence>
<dbReference type="PANTHER" id="PTHR33138:SF11">
    <property type="entry name" value="KINASE-LIKE PROTEIN"/>
    <property type="match status" value="1"/>
</dbReference>
<name>A0AA88ITI5_FICCA</name>
<dbReference type="InterPro" id="IPR011009">
    <property type="entry name" value="Kinase-like_dom_sf"/>
</dbReference>
<evidence type="ECO:0000256" key="5">
    <source>
        <dbReference type="ARBA" id="ARBA00047899"/>
    </source>
</evidence>
<comment type="subcellular location">
    <subcellularLocation>
        <location evidence="1">Membrane</location>
        <topology evidence="1">Single-pass membrane protein</topology>
    </subcellularLocation>
</comment>
<comment type="catalytic activity">
    <reaction evidence="6">
        <text>L-seryl-[protein] + ATP = O-phospho-L-seryl-[protein] + ADP + H(+)</text>
        <dbReference type="Rhea" id="RHEA:17989"/>
        <dbReference type="Rhea" id="RHEA-COMP:9863"/>
        <dbReference type="Rhea" id="RHEA-COMP:11604"/>
        <dbReference type="ChEBI" id="CHEBI:15378"/>
        <dbReference type="ChEBI" id="CHEBI:29999"/>
        <dbReference type="ChEBI" id="CHEBI:30616"/>
        <dbReference type="ChEBI" id="CHEBI:83421"/>
        <dbReference type="ChEBI" id="CHEBI:456216"/>
        <dbReference type="EC" id="2.7.11.1"/>
    </reaction>
</comment>
<dbReference type="EC" id="2.7.11.1" evidence="2"/>